<reference evidence="2 3" key="1">
    <citation type="submission" date="2018-07" db="EMBL/GenBank/DDBJ databases">
        <title>Genomic Encyclopedia of Type Strains, Phase IV (KMG-IV): sequencing the most valuable type-strain genomes for metagenomic binning, comparative biology and taxonomic classification.</title>
        <authorList>
            <person name="Goeker M."/>
        </authorList>
    </citation>
    <scope>NUCLEOTIDE SEQUENCE [LARGE SCALE GENOMIC DNA]</scope>
    <source>
        <strain evidence="2 3">DSM 14364</strain>
    </source>
</reference>
<accession>A0A370HJR3</accession>
<dbReference type="InterPro" id="IPR011740">
    <property type="entry name" value="DUF2460"/>
</dbReference>
<evidence type="ECO:0000313" key="2">
    <source>
        <dbReference type="EMBL" id="RDI58729.1"/>
    </source>
</evidence>
<organism evidence="2 3">
    <name type="scientific">Microvirga subterranea</name>
    <dbReference type="NCBI Taxonomy" id="186651"/>
    <lineage>
        <taxon>Bacteria</taxon>
        <taxon>Pseudomonadati</taxon>
        <taxon>Pseudomonadota</taxon>
        <taxon>Alphaproteobacteria</taxon>
        <taxon>Hyphomicrobiales</taxon>
        <taxon>Methylobacteriaceae</taxon>
        <taxon>Microvirga</taxon>
    </lineage>
</organism>
<sequence length="212" mass="22861">MASDFHEVRFPLDVSLGSRGGPVRRTDIVTLASGREHRNSRWAHSRRRYDAGLGIRTVDALHVVIAFFEERRGRLVGFRFRDRADWRSGPPSREPTPLDQRIGTGDGASLAFPLVKTYGAAHAPYVRPIVKPVGGSVRVAVNGVEQPVGTAFNCDPTTGLVTLAAPPPPGAAVTAGYAFDVPVRFDTDELDIDLSAFDAGAIPQVPLIEIVP</sequence>
<dbReference type="Proteomes" id="UP000254925">
    <property type="component" value="Unassembled WGS sequence"/>
</dbReference>
<dbReference type="EMBL" id="QQBB01000005">
    <property type="protein sequence ID" value="RDI58729.1"/>
    <property type="molecule type" value="Genomic_DNA"/>
</dbReference>
<dbReference type="AlphaFoldDB" id="A0A370HJR3"/>
<dbReference type="Pfam" id="PF09343">
    <property type="entry name" value="DUF2460"/>
    <property type="match status" value="1"/>
</dbReference>
<comment type="caution">
    <text evidence="2">The sequence shown here is derived from an EMBL/GenBank/DDBJ whole genome shotgun (WGS) entry which is preliminary data.</text>
</comment>
<dbReference type="OrthoDB" id="1685145at2"/>
<name>A0A370HJR3_9HYPH</name>
<evidence type="ECO:0000313" key="3">
    <source>
        <dbReference type="Proteomes" id="UP000254925"/>
    </source>
</evidence>
<dbReference type="NCBIfam" id="TIGR02217">
    <property type="entry name" value="chp_TIGR02217"/>
    <property type="match status" value="1"/>
</dbReference>
<dbReference type="RefSeq" id="WP_114770731.1">
    <property type="nucleotide sequence ID" value="NZ_QQBB01000005.1"/>
</dbReference>
<feature type="domain" description="DUF2460" evidence="1">
    <location>
        <begin position="6"/>
        <end position="210"/>
    </location>
</feature>
<evidence type="ECO:0000259" key="1">
    <source>
        <dbReference type="Pfam" id="PF09343"/>
    </source>
</evidence>
<protein>
    <submittedName>
        <fullName evidence="2">Uncharacterized protein (TIGR02217 family)</fullName>
    </submittedName>
</protein>
<gene>
    <name evidence="2" type="ORF">DES45_105252</name>
</gene>
<proteinExistence type="predicted"/>
<keyword evidence="3" id="KW-1185">Reference proteome</keyword>